<evidence type="ECO:0000313" key="9">
    <source>
        <dbReference type="Proteomes" id="UP000825729"/>
    </source>
</evidence>
<sequence length="342" mass="38350">MAGYWKHEDHEVALSAVVDLGGFAAGDPAAASEAVRLVRAACSKHGFFQVANHGVDPELIAETHRRAEAFFGLPQEQKEKIGRKPGNPYGYRDGFLEKVTSDDVPCKETMSMRHWVSPHSPHDMIVSYFTYHLGEDFLSTGEVIQKYAEAMNALAMTIVELLGVSLGLPGDYFREFFKQSDSIMRLNHYPSKKTTEKAVGIAAHCDPISLTILHQNSVDGLEIFVDGKWRLIRPKSQSFIVNLGDTFMALSNGRYKSVLHRALVSSNVPRLTLAYFLSPEMEKKVTPPPELVDDENPRLYPDYKWSQLLEFTQKVYKVDTDTIHVFSRWLTGSATPKIDAAV</sequence>
<dbReference type="GO" id="GO:0016491">
    <property type="term" value="F:oxidoreductase activity"/>
    <property type="evidence" value="ECO:0007669"/>
    <property type="project" value="UniProtKB-KW"/>
</dbReference>
<dbReference type="InterPro" id="IPR026992">
    <property type="entry name" value="DIOX_N"/>
</dbReference>
<evidence type="ECO:0000256" key="1">
    <source>
        <dbReference type="ARBA" id="ARBA00001961"/>
    </source>
</evidence>
<dbReference type="PRINTS" id="PR00682">
    <property type="entry name" value="IPNSYNTHASE"/>
</dbReference>
<dbReference type="GO" id="GO:0046872">
    <property type="term" value="F:metal ion binding"/>
    <property type="evidence" value="ECO:0007669"/>
    <property type="project" value="UniProtKB-KW"/>
</dbReference>
<dbReference type="InterPro" id="IPR050231">
    <property type="entry name" value="Iron_ascorbate_oxido_reductase"/>
</dbReference>
<organism evidence="8 9">
    <name type="scientific">Aristolochia fimbriata</name>
    <name type="common">White veined hardy Dutchman's pipe vine</name>
    <dbReference type="NCBI Taxonomy" id="158543"/>
    <lineage>
        <taxon>Eukaryota</taxon>
        <taxon>Viridiplantae</taxon>
        <taxon>Streptophyta</taxon>
        <taxon>Embryophyta</taxon>
        <taxon>Tracheophyta</taxon>
        <taxon>Spermatophyta</taxon>
        <taxon>Magnoliopsida</taxon>
        <taxon>Magnoliidae</taxon>
        <taxon>Piperales</taxon>
        <taxon>Aristolochiaceae</taxon>
        <taxon>Aristolochia</taxon>
    </lineage>
</organism>
<keyword evidence="4 6" id="KW-0408">Iron</keyword>
<dbReference type="Pfam" id="PF03171">
    <property type="entry name" value="2OG-FeII_Oxy"/>
    <property type="match status" value="1"/>
</dbReference>
<comment type="cofactor">
    <cofactor evidence="1">
        <name>L-ascorbate</name>
        <dbReference type="ChEBI" id="CHEBI:38290"/>
    </cofactor>
</comment>
<dbReference type="SUPFAM" id="SSF51197">
    <property type="entry name" value="Clavaminate synthase-like"/>
    <property type="match status" value="1"/>
</dbReference>
<name>A0AAV7DYW0_ARIFI</name>
<evidence type="ECO:0000259" key="7">
    <source>
        <dbReference type="PROSITE" id="PS51471"/>
    </source>
</evidence>
<dbReference type="PANTHER" id="PTHR47990">
    <property type="entry name" value="2-OXOGLUTARATE (2OG) AND FE(II)-DEPENDENT OXYGENASE SUPERFAMILY PROTEIN-RELATED"/>
    <property type="match status" value="1"/>
</dbReference>
<gene>
    <name evidence="8" type="ORF">H6P81_017639</name>
</gene>
<keyword evidence="2 6" id="KW-0479">Metal-binding</keyword>
<dbReference type="AlphaFoldDB" id="A0AAV7DYW0"/>
<dbReference type="InterPro" id="IPR027443">
    <property type="entry name" value="IPNS-like_sf"/>
</dbReference>
<comment type="similarity">
    <text evidence="6">Belongs to the iron/ascorbate-dependent oxidoreductase family.</text>
</comment>
<dbReference type="FunFam" id="2.60.120.330:FF:000003">
    <property type="entry name" value="Gibberellin 20 oxidase 2"/>
    <property type="match status" value="1"/>
</dbReference>
<evidence type="ECO:0000256" key="2">
    <source>
        <dbReference type="ARBA" id="ARBA00022723"/>
    </source>
</evidence>
<protein>
    <recommendedName>
        <fullName evidence="7">Fe2OG dioxygenase domain-containing protein</fullName>
    </recommendedName>
</protein>
<evidence type="ECO:0000256" key="3">
    <source>
        <dbReference type="ARBA" id="ARBA00023002"/>
    </source>
</evidence>
<dbReference type="InterPro" id="IPR005123">
    <property type="entry name" value="Oxoglu/Fe-dep_dioxygenase_dom"/>
</dbReference>
<dbReference type="GO" id="GO:0009685">
    <property type="term" value="P:gibberellin metabolic process"/>
    <property type="evidence" value="ECO:0007669"/>
    <property type="project" value="UniProtKB-ARBA"/>
</dbReference>
<evidence type="ECO:0000256" key="6">
    <source>
        <dbReference type="RuleBase" id="RU003682"/>
    </source>
</evidence>
<evidence type="ECO:0000256" key="5">
    <source>
        <dbReference type="ARBA" id="ARBA00050508"/>
    </source>
</evidence>
<evidence type="ECO:0000313" key="8">
    <source>
        <dbReference type="EMBL" id="KAG9441785.1"/>
    </source>
</evidence>
<accession>A0AAV7DYW0</accession>
<proteinExistence type="inferred from homology"/>
<dbReference type="InterPro" id="IPR044861">
    <property type="entry name" value="IPNS-like_FE2OG_OXY"/>
</dbReference>
<dbReference type="Gene3D" id="2.60.120.330">
    <property type="entry name" value="B-lactam Antibiotic, Isopenicillin N Synthase, Chain"/>
    <property type="match status" value="1"/>
</dbReference>
<reference evidence="8 9" key="1">
    <citation type="submission" date="2021-07" db="EMBL/GenBank/DDBJ databases">
        <title>The Aristolochia fimbriata genome: insights into angiosperm evolution, floral development and chemical biosynthesis.</title>
        <authorList>
            <person name="Jiao Y."/>
        </authorList>
    </citation>
    <scope>NUCLEOTIDE SEQUENCE [LARGE SCALE GENOMIC DNA]</scope>
    <source>
        <strain evidence="8">IBCAS-2021</strain>
        <tissue evidence="8">Leaf</tissue>
    </source>
</reference>
<keyword evidence="3 6" id="KW-0560">Oxidoreductase</keyword>
<keyword evidence="9" id="KW-1185">Reference proteome</keyword>
<dbReference type="Proteomes" id="UP000825729">
    <property type="component" value="Unassembled WGS sequence"/>
</dbReference>
<feature type="domain" description="Fe2OG dioxygenase" evidence="7">
    <location>
        <begin position="179"/>
        <end position="279"/>
    </location>
</feature>
<comment type="catalytic activity">
    <reaction evidence="5">
        <text>gibberellin A12 + 2 2-oxoglutarate + 3 O2 + H(+) = gibberellin A9 + 2 succinate + 3 CO2 + 2 H2O</text>
        <dbReference type="Rhea" id="RHEA:60772"/>
        <dbReference type="ChEBI" id="CHEBI:15377"/>
        <dbReference type="ChEBI" id="CHEBI:15378"/>
        <dbReference type="ChEBI" id="CHEBI:15379"/>
        <dbReference type="ChEBI" id="CHEBI:16526"/>
        <dbReference type="ChEBI" id="CHEBI:16810"/>
        <dbReference type="ChEBI" id="CHEBI:30031"/>
        <dbReference type="ChEBI" id="CHEBI:58627"/>
        <dbReference type="ChEBI" id="CHEBI:73255"/>
    </reaction>
    <physiologicalReaction direction="left-to-right" evidence="5">
        <dbReference type="Rhea" id="RHEA:60773"/>
    </physiologicalReaction>
</comment>
<evidence type="ECO:0000256" key="4">
    <source>
        <dbReference type="ARBA" id="ARBA00023004"/>
    </source>
</evidence>
<comment type="caution">
    <text evidence="8">The sequence shown here is derived from an EMBL/GenBank/DDBJ whole genome shotgun (WGS) entry which is preliminary data.</text>
</comment>
<dbReference type="PROSITE" id="PS51471">
    <property type="entry name" value="FE2OG_OXY"/>
    <property type="match status" value="1"/>
</dbReference>
<dbReference type="EMBL" id="JAINDJ010000007">
    <property type="protein sequence ID" value="KAG9441785.1"/>
    <property type="molecule type" value="Genomic_DNA"/>
</dbReference>
<dbReference type="Pfam" id="PF14226">
    <property type="entry name" value="DIOX_N"/>
    <property type="match status" value="1"/>
</dbReference>